<gene>
    <name evidence="1" type="ORF">T07_9884</name>
</gene>
<dbReference type="Proteomes" id="UP000054630">
    <property type="component" value="Unassembled WGS sequence"/>
</dbReference>
<feature type="non-terminal residue" evidence="1">
    <location>
        <position position="144"/>
    </location>
</feature>
<protein>
    <submittedName>
        <fullName evidence="1">Uncharacterized protein</fullName>
    </submittedName>
</protein>
<accession>A0A0V0RHZ2</accession>
<evidence type="ECO:0000313" key="2">
    <source>
        <dbReference type="Proteomes" id="UP000054630"/>
    </source>
</evidence>
<name>A0A0V0RHZ2_9BILA</name>
<dbReference type="EMBL" id="JYDL01000170">
    <property type="protein sequence ID" value="KRX14132.1"/>
    <property type="molecule type" value="Genomic_DNA"/>
</dbReference>
<sequence>MKKTAISRIWRIESEQQMQHWHLQHVDLILTQALTERHHARRWFDRINFNKFEIWILFWKDVFSDVQRYVIQYLERVTLIISLNFIFNNLTCHFSSSVHDKYLSDAEAKKISILILPSVFYSFGNVRYKCVFWNIVELPTNAAP</sequence>
<reference evidence="1 2" key="1">
    <citation type="submission" date="2015-01" db="EMBL/GenBank/DDBJ databases">
        <title>Evolution of Trichinella species and genotypes.</title>
        <authorList>
            <person name="Korhonen P.K."/>
            <person name="Edoardo P."/>
            <person name="Giuseppe L.R."/>
            <person name="Gasser R.B."/>
        </authorList>
    </citation>
    <scope>NUCLEOTIDE SEQUENCE [LARGE SCALE GENOMIC DNA]</scope>
    <source>
        <strain evidence="1">ISS37</strain>
    </source>
</reference>
<comment type="caution">
    <text evidence="1">The sequence shown here is derived from an EMBL/GenBank/DDBJ whole genome shotgun (WGS) entry which is preliminary data.</text>
</comment>
<proteinExistence type="predicted"/>
<dbReference type="AlphaFoldDB" id="A0A0V0RHZ2"/>
<evidence type="ECO:0000313" key="1">
    <source>
        <dbReference type="EMBL" id="KRX14132.1"/>
    </source>
</evidence>
<keyword evidence="2" id="KW-1185">Reference proteome</keyword>
<organism evidence="1 2">
    <name type="scientific">Trichinella nelsoni</name>
    <dbReference type="NCBI Taxonomy" id="6336"/>
    <lineage>
        <taxon>Eukaryota</taxon>
        <taxon>Metazoa</taxon>
        <taxon>Ecdysozoa</taxon>
        <taxon>Nematoda</taxon>
        <taxon>Enoplea</taxon>
        <taxon>Dorylaimia</taxon>
        <taxon>Trichinellida</taxon>
        <taxon>Trichinellidae</taxon>
        <taxon>Trichinella</taxon>
    </lineage>
</organism>
<dbReference type="OrthoDB" id="5934558at2759"/>